<dbReference type="EMBL" id="JBHUKY010000008">
    <property type="protein sequence ID" value="MFD2408720.1"/>
    <property type="molecule type" value="Genomic_DNA"/>
</dbReference>
<dbReference type="InterPro" id="IPR036736">
    <property type="entry name" value="ACP-like_sf"/>
</dbReference>
<accession>A0ABW5F117</accession>
<organism evidence="2 3">
    <name type="scientific">Paenibacillus rhizoplanae</name>
    <dbReference type="NCBI Taxonomy" id="1917181"/>
    <lineage>
        <taxon>Bacteria</taxon>
        <taxon>Bacillati</taxon>
        <taxon>Bacillota</taxon>
        <taxon>Bacilli</taxon>
        <taxon>Bacillales</taxon>
        <taxon>Paenibacillaceae</taxon>
        <taxon>Paenibacillus</taxon>
    </lineage>
</organism>
<dbReference type="SUPFAM" id="SSF47336">
    <property type="entry name" value="ACP-like"/>
    <property type="match status" value="1"/>
</dbReference>
<protein>
    <submittedName>
        <fullName evidence="2">Acyl carrier protein</fullName>
    </submittedName>
</protein>
<dbReference type="Gene3D" id="1.10.1200.10">
    <property type="entry name" value="ACP-like"/>
    <property type="match status" value="1"/>
</dbReference>
<reference evidence="3" key="1">
    <citation type="journal article" date="2019" name="Int. J. Syst. Evol. Microbiol.">
        <title>The Global Catalogue of Microorganisms (GCM) 10K type strain sequencing project: providing services to taxonomists for standard genome sequencing and annotation.</title>
        <authorList>
            <consortium name="The Broad Institute Genomics Platform"/>
            <consortium name="The Broad Institute Genome Sequencing Center for Infectious Disease"/>
            <person name="Wu L."/>
            <person name="Ma J."/>
        </authorList>
    </citation>
    <scope>NUCLEOTIDE SEQUENCE [LARGE SCALE GENOMIC DNA]</scope>
    <source>
        <strain evidence="3">CCM 8725</strain>
    </source>
</reference>
<dbReference type="PROSITE" id="PS50075">
    <property type="entry name" value="CARRIER"/>
    <property type="match status" value="1"/>
</dbReference>
<proteinExistence type="predicted"/>
<dbReference type="Pfam" id="PF00550">
    <property type="entry name" value="PP-binding"/>
    <property type="match status" value="1"/>
</dbReference>
<evidence type="ECO:0000259" key="1">
    <source>
        <dbReference type="PROSITE" id="PS50075"/>
    </source>
</evidence>
<comment type="caution">
    <text evidence="2">The sequence shown here is derived from an EMBL/GenBank/DDBJ whole genome shotgun (WGS) entry which is preliminary data.</text>
</comment>
<feature type="domain" description="Carrier" evidence="1">
    <location>
        <begin position="1"/>
        <end position="81"/>
    </location>
</feature>
<dbReference type="RefSeq" id="WP_209991091.1">
    <property type="nucleotide sequence ID" value="NZ_JBHSVQ010000001.1"/>
</dbReference>
<evidence type="ECO:0000313" key="2">
    <source>
        <dbReference type="EMBL" id="MFD2408720.1"/>
    </source>
</evidence>
<name>A0ABW5F117_9BACL</name>
<dbReference type="Proteomes" id="UP001597448">
    <property type="component" value="Unassembled WGS sequence"/>
</dbReference>
<sequence length="84" mass="9830">MLDDREQKLRMLLAQLPGGPPRLKNADMDADLRSYGMDSLLFIHFAVVLEEHFSIEVSPEFLDIDKLYSLQKWREYIDSQDLVC</sequence>
<evidence type="ECO:0000313" key="3">
    <source>
        <dbReference type="Proteomes" id="UP001597448"/>
    </source>
</evidence>
<dbReference type="InterPro" id="IPR009081">
    <property type="entry name" value="PP-bd_ACP"/>
</dbReference>
<keyword evidence="3" id="KW-1185">Reference proteome</keyword>
<gene>
    <name evidence="2" type="ORF">ACFSX3_02505</name>
</gene>